<feature type="transmembrane region" description="Helical" evidence="1">
    <location>
        <begin position="231"/>
        <end position="253"/>
    </location>
</feature>
<comment type="caution">
    <text evidence="3">The sequence shown here is derived from an EMBL/GenBank/DDBJ whole genome shotgun (WGS) entry which is preliminary data.</text>
</comment>
<evidence type="ECO:0000313" key="3">
    <source>
        <dbReference type="EMBL" id="CDO11464.1"/>
    </source>
</evidence>
<keyword evidence="1" id="KW-1133">Transmembrane helix</keyword>
<dbReference type="EMBL" id="CCBB010000003">
    <property type="protein sequence ID" value="CDO11464.1"/>
    <property type="molecule type" value="Genomic_DNA"/>
</dbReference>
<dbReference type="PANTHER" id="PTHR43685:SF2">
    <property type="entry name" value="GLYCOSYLTRANSFERASE 2-LIKE DOMAIN-CONTAINING PROTEIN"/>
    <property type="match status" value="1"/>
</dbReference>
<sequence>MNAVDISVVIPVRNGAAFISKQLEALVNQETWASFEVIVADNGSTDQTVAIAQQFLLEDPRVRVADASRGPGANVARNVGINLSRGQYVLLTDADDVVHPGWIQAYWQAFLDGADTAGGGLNRVLADGTVLSRESKLYRSQVGGAVYANATNCGFARRVFDAVGGFDEKLIGTADEVEFFCRTQRAGYQMRLVPAAVVDKLQHTDLSTAFDQYFNFGRGETILAQKFRPRLLAAGVVVVAIQTAIWGALWATVGRAARFRRITVQRFAFNMGMLVQAARSLSNRAEHAESQARKAIPN</sequence>
<dbReference type="RefSeq" id="WP_234709700.1">
    <property type="nucleotide sequence ID" value="NZ_CCBB010000003.1"/>
</dbReference>
<keyword evidence="3" id="KW-0808">Transferase</keyword>
<evidence type="ECO:0000259" key="2">
    <source>
        <dbReference type="Pfam" id="PF00535"/>
    </source>
</evidence>
<keyword evidence="1" id="KW-0472">Membrane</keyword>
<reference evidence="3" key="1">
    <citation type="submission" date="2014-03" db="EMBL/GenBank/DDBJ databases">
        <title>Draft Genome Sequence of Mycobacterium cosmeticum DSM 44829.</title>
        <authorList>
            <person name="Croce O."/>
            <person name="Robert C."/>
            <person name="Raoult D."/>
            <person name="Drancourt M."/>
        </authorList>
    </citation>
    <scope>NUCLEOTIDE SEQUENCE [LARGE SCALE GENOMIC DNA]</scope>
    <source>
        <strain evidence="3">DSM 44829</strain>
    </source>
</reference>
<dbReference type="InterPro" id="IPR029044">
    <property type="entry name" value="Nucleotide-diphossugar_trans"/>
</dbReference>
<dbReference type="eggNOG" id="COG1216">
    <property type="taxonomic scope" value="Bacteria"/>
</dbReference>
<protein>
    <submittedName>
        <fullName evidence="3">Glycosyl transferase family protein</fullName>
    </submittedName>
</protein>
<accession>W9B053</accession>
<dbReference type="Pfam" id="PF00535">
    <property type="entry name" value="Glycos_transf_2"/>
    <property type="match status" value="1"/>
</dbReference>
<dbReference type="Gene3D" id="3.90.550.10">
    <property type="entry name" value="Spore Coat Polysaccharide Biosynthesis Protein SpsA, Chain A"/>
    <property type="match status" value="1"/>
</dbReference>
<gene>
    <name evidence="3" type="ORF">BN977_06306</name>
</gene>
<name>W9B053_MYCCO</name>
<dbReference type="AlphaFoldDB" id="W9B053"/>
<dbReference type="STRING" id="258533.BN977_06306"/>
<dbReference type="PANTHER" id="PTHR43685">
    <property type="entry name" value="GLYCOSYLTRANSFERASE"/>
    <property type="match status" value="1"/>
</dbReference>
<reference evidence="3" key="2">
    <citation type="submission" date="2014-03" db="EMBL/GenBank/DDBJ databases">
        <authorList>
            <person name="Urmite Genomes"/>
        </authorList>
    </citation>
    <scope>NUCLEOTIDE SEQUENCE</scope>
    <source>
        <strain evidence="3">DSM 44829</strain>
    </source>
</reference>
<evidence type="ECO:0000313" key="4">
    <source>
        <dbReference type="Proteomes" id="UP000028870"/>
    </source>
</evidence>
<evidence type="ECO:0000256" key="1">
    <source>
        <dbReference type="SAM" id="Phobius"/>
    </source>
</evidence>
<proteinExistence type="predicted"/>
<keyword evidence="1" id="KW-0812">Transmembrane</keyword>
<organism evidence="3 4">
    <name type="scientific">Mycolicibacterium cosmeticum</name>
    <dbReference type="NCBI Taxonomy" id="258533"/>
    <lineage>
        <taxon>Bacteria</taxon>
        <taxon>Bacillati</taxon>
        <taxon>Actinomycetota</taxon>
        <taxon>Actinomycetes</taxon>
        <taxon>Mycobacteriales</taxon>
        <taxon>Mycobacteriaceae</taxon>
        <taxon>Mycolicibacterium</taxon>
    </lineage>
</organism>
<dbReference type="InterPro" id="IPR001173">
    <property type="entry name" value="Glyco_trans_2-like"/>
</dbReference>
<feature type="domain" description="Glycosyltransferase 2-like" evidence="2">
    <location>
        <begin position="7"/>
        <end position="135"/>
    </location>
</feature>
<dbReference type="GO" id="GO:0016740">
    <property type="term" value="F:transferase activity"/>
    <property type="evidence" value="ECO:0007669"/>
    <property type="project" value="UniProtKB-KW"/>
</dbReference>
<keyword evidence="4" id="KW-1185">Reference proteome</keyword>
<dbReference type="SUPFAM" id="SSF53448">
    <property type="entry name" value="Nucleotide-diphospho-sugar transferases"/>
    <property type="match status" value="1"/>
</dbReference>
<dbReference type="InterPro" id="IPR050834">
    <property type="entry name" value="Glycosyltransf_2"/>
</dbReference>
<dbReference type="Proteomes" id="UP000028870">
    <property type="component" value="Unassembled WGS sequence"/>
</dbReference>